<dbReference type="InterPro" id="IPR000160">
    <property type="entry name" value="GGDEF_dom"/>
</dbReference>
<comment type="catalytic activity">
    <reaction evidence="2">
        <text>2 GTP = 3',3'-c-di-GMP + 2 diphosphate</text>
        <dbReference type="Rhea" id="RHEA:24898"/>
        <dbReference type="ChEBI" id="CHEBI:33019"/>
        <dbReference type="ChEBI" id="CHEBI:37565"/>
        <dbReference type="ChEBI" id="CHEBI:58805"/>
        <dbReference type="EC" id="2.7.7.65"/>
    </reaction>
</comment>
<proteinExistence type="predicted"/>
<reference evidence="6" key="1">
    <citation type="submission" date="2016-10" db="EMBL/GenBank/DDBJ databases">
        <authorList>
            <person name="Varghese N."/>
            <person name="Submissions S."/>
        </authorList>
    </citation>
    <scope>NUCLEOTIDE SEQUENCE [LARGE SCALE GENOMIC DNA]</scope>
    <source>
        <strain evidence="6">DSM 123</strain>
    </source>
</reference>
<dbReference type="CDD" id="cd01949">
    <property type="entry name" value="GGDEF"/>
    <property type="match status" value="1"/>
</dbReference>
<feature type="transmembrane region" description="Helical" evidence="3">
    <location>
        <begin position="242"/>
        <end position="263"/>
    </location>
</feature>
<dbReference type="GO" id="GO:1902201">
    <property type="term" value="P:negative regulation of bacterial-type flagellum-dependent cell motility"/>
    <property type="evidence" value="ECO:0007669"/>
    <property type="project" value="TreeGrafter"/>
</dbReference>
<dbReference type="NCBIfam" id="TIGR00254">
    <property type="entry name" value="GGDEF"/>
    <property type="match status" value="1"/>
</dbReference>
<feature type="transmembrane region" description="Helical" evidence="3">
    <location>
        <begin position="12"/>
        <end position="31"/>
    </location>
</feature>
<dbReference type="InterPro" id="IPR050469">
    <property type="entry name" value="Diguanylate_Cyclase"/>
</dbReference>
<dbReference type="FunFam" id="3.30.70.270:FF:000001">
    <property type="entry name" value="Diguanylate cyclase domain protein"/>
    <property type="match status" value="1"/>
</dbReference>
<protein>
    <recommendedName>
        <fullName evidence="1">diguanylate cyclase</fullName>
        <ecNumber evidence="1">2.7.7.65</ecNumber>
    </recommendedName>
</protein>
<dbReference type="EC" id="2.7.7.65" evidence="1"/>
<dbReference type="GO" id="GO:0052621">
    <property type="term" value="F:diguanylate cyclase activity"/>
    <property type="evidence" value="ECO:0007669"/>
    <property type="project" value="UniProtKB-EC"/>
</dbReference>
<evidence type="ECO:0000313" key="6">
    <source>
        <dbReference type="Proteomes" id="UP000199615"/>
    </source>
</evidence>
<dbReference type="AlphaFoldDB" id="A0A1H8PHP6"/>
<keyword evidence="3" id="KW-0472">Membrane</keyword>
<dbReference type="Proteomes" id="UP000199615">
    <property type="component" value="Unassembled WGS sequence"/>
</dbReference>
<name>A0A1H8PHP6_9BRAD</name>
<keyword evidence="6" id="KW-1185">Reference proteome</keyword>
<keyword evidence="3" id="KW-1133">Transmembrane helix</keyword>
<gene>
    <name evidence="5" type="ORF">SAMN05444123_102562</name>
</gene>
<feature type="transmembrane region" description="Helical" evidence="3">
    <location>
        <begin position="104"/>
        <end position="123"/>
    </location>
</feature>
<dbReference type="GO" id="GO:0005886">
    <property type="term" value="C:plasma membrane"/>
    <property type="evidence" value="ECO:0007669"/>
    <property type="project" value="TreeGrafter"/>
</dbReference>
<dbReference type="SMART" id="SM00267">
    <property type="entry name" value="GGDEF"/>
    <property type="match status" value="1"/>
</dbReference>
<dbReference type="Pfam" id="PF00990">
    <property type="entry name" value="GGDEF"/>
    <property type="match status" value="1"/>
</dbReference>
<feature type="transmembrane region" description="Helical" evidence="3">
    <location>
        <begin position="159"/>
        <end position="180"/>
    </location>
</feature>
<dbReference type="InterPro" id="IPR029787">
    <property type="entry name" value="Nucleotide_cyclase"/>
</dbReference>
<feature type="transmembrane region" description="Helical" evidence="3">
    <location>
        <begin position="129"/>
        <end position="147"/>
    </location>
</feature>
<dbReference type="Gene3D" id="3.30.450.20">
    <property type="entry name" value="PAS domain"/>
    <property type="match status" value="1"/>
</dbReference>
<evidence type="ECO:0000256" key="3">
    <source>
        <dbReference type="SAM" id="Phobius"/>
    </source>
</evidence>
<accession>A0A1H8PHP6</accession>
<dbReference type="InterPro" id="IPR043128">
    <property type="entry name" value="Rev_trsase/Diguanyl_cyclase"/>
</dbReference>
<evidence type="ECO:0000256" key="2">
    <source>
        <dbReference type="ARBA" id="ARBA00034247"/>
    </source>
</evidence>
<feature type="domain" description="GGDEF" evidence="4">
    <location>
        <begin position="592"/>
        <end position="721"/>
    </location>
</feature>
<sequence length="733" mass="78266">MGLFLATQLDFIFFFYGLAFMLLGAVCFSIARGAVGKAARFDLLGWFGLVHGGSEWLDLTALIVDDGPAFQAFRTTVMSASYLFPLEFARLAAIRLGAPMPGRWIYVPLLMAVVATGVVNGQVSANILARYLLGAPGAFGTCVVMIIRARTLEILSRPLVLCAAACFALYGFAAGLIVPAGDFWPANTLNQNWFVTLTGVPIQLVRGLLAAALAVMMWSVWGRLQTVAVGSNLYTAYLQRHFLTTLAALAVIFAGGWALTNFLGDIYKENIQTEAQGDLKLLVSRLDGETATVDAMVKALSGSRAVHSLLTGGGEAERAQTVLGRNVEASGATLGQILDLSGAVIASSDREFGLLGAPNAATALYFRVAMAGGAGREFVQDNEGGPPGSVASYPIRREDETVVGVAMLKKSLVKLSTSLQSFDRPFFFVDGNGVVMLSNRPGTLNRGLWPIGAKATIAEKFGAPIGAPMLASEITDAAWTMFNGRRSYVMRSAIPKTEWSMLIVTPLAGMFASRFLGIIITLQLALTALFHFLGKEHGVRDSVQMQSRSDLQTLADSLEVKANTDPLTGLYNRAKFNVVIAHELARAQRYGTAFSLIVCDIDRFKEVNDVHGHQAGDQVLVQLSAIFSAGIRQTDLLARWGGEEFVLVLPATDGLTAALVAEKLRRAAAQSAFASVGAITCSFGVGEYVAGDSVESLLARTDNALYRAKLNGRNRVECAAPVTSPDLVPMHLG</sequence>
<dbReference type="PANTHER" id="PTHR45138">
    <property type="entry name" value="REGULATORY COMPONENTS OF SENSORY TRANSDUCTION SYSTEM"/>
    <property type="match status" value="1"/>
</dbReference>
<feature type="transmembrane region" description="Helical" evidence="3">
    <location>
        <begin position="511"/>
        <end position="533"/>
    </location>
</feature>
<dbReference type="PROSITE" id="PS50887">
    <property type="entry name" value="GGDEF"/>
    <property type="match status" value="1"/>
</dbReference>
<dbReference type="SUPFAM" id="SSF55073">
    <property type="entry name" value="Nucleotide cyclase"/>
    <property type="match status" value="1"/>
</dbReference>
<evidence type="ECO:0000313" key="5">
    <source>
        <dbReference type="EMBL" id="SEO41346.1"/>
    </source>
</evidence>
<dbReference type="Gene3D" id="3.30.70.270">
    <property type="match status" value="1"/>
</dbReference>
<feature type="transmembrane region" description="Helical" evidence="3">
    <location>
        <begin position="200"/>
        <end position="221"/>
    </location>
</feature>
<organism evidence="5 6">
    <name type="scientific">Rhodopseudomonas pseudopalustris</name>
    <dbReference type="NCBI Taxonomy" id="1513892"/>
    <lineage>
        <taxon>Bacteria</taxon>
        <taxon>Pseudomonadati</taxon>
        <taxon>Pseudomonadota</taxon>
        <taxon>Alphaproteobacteria</taxon>
        <taxon>Hyphomicrobiales</taxon>
        <taxon>Nitrobacteraceae</taxon>
        <taxon>Rhodopseudomonas</taxon>
    </lineage>
</organism>
<dbReference type="PANTHER" id="PTHR45138:SF9">
    <property type="entry name" value="DIGUANYLATE CYCLASE DGCM-RELATED"/>
    <property type="match status" value="1"/>
</dbReference>
<evidence type="ECO:0000259" key="4">
    <source>
        <dbReference type="PROSITE" id="PS50887"/>
    </source>
</evidence>
<keyword evidence="3" id="KW-0812">Transmembrane</keyword>
<evidence type="ECO:0000256" key="1">
    <source>
        <dbReference type="ARBA" id="ARBA00012528"/>
    </source>
</evidence>
<dbReference type="GO" id="GO:0043709">
    <property type="term" value="P:cell adhesion involved in single-species biofilm formation"/>
    <property type="evidence" value="ECO:0007669"/>
    <property type="project" value="TreeGrafter"/>
</dbReference>
<dbReference type="EMBL" id="FODT01000002">
    <property type="protein sequence ID" value="SEO41346.1"/>
    <property type="molecule type" value="Genomic_DNA"/>
</dbReference>